<dbReference type="AlphaFoldDB" id="A0A9P5RP69"/>
<dbReference type="Proteomes" id="UP000748756">
    <property type="component" value="Unassembled WGS sequence"/>
</dbReference>
<feature type="compositionally biased region" description="Low complexity" evidence="1">
    <location>
        <begin position="66"/>
        <end position="77"/>
    </location>
</feature>
<dbReference type="EMBL" id="JAAAUQ010001455">
    <property type="protein sequence ID" value="KAF9138617.1"/>
    <property type="molecule type" value="Genomic_DNA"/>
</dbReference>
<comment type="caution">
    <text evidence="2">The sequence shown here is derived from an EMBL/GenBank/DDBJ whole genome shotgun (WGS) entry which is preliminary data.</text>
</comment>
<name>A0A9P5RP69_9FUNG</name>
<accession>A0A9P5RP69</accession>
<sequence length="210" mass="23255">MSYTTSAVTHYHPCEVQHIPHNNNNADYVVSSNNTILYEPEIPSSTDQASCETPLPLSFTADSDSDSTTSSSTSSSRKTSKKHHKRRRSHRSSSSSSSSRANSLMVPENVKRQGDIAIHDILAGLQKRQDSFGMLSTTHYNNDGYGAHYDDDNNDDNGNDCDAKSFEDGEDDDGTFRTVHHQGLTPELRREMLGPHGLRQHHGCANLRHG</sequence>
<gene>
    <name evidence="2" type="ORF">BG015_002324</name>
</gene>
<feature type="compositionally biased region" description="Basic residues" evidence="1">
    <location>
        <begin position="78"/>
        <end position="91"/>
    </location>
</feature>
<evidence type="ECO:0000313" key="3">
    <source>
        <dbReference type="Proteomes" id="UP000748756"/>
    </source>
</evidence>
<keyword evidence="3" id="KW-1185">Reference proteome</keyword>
<feature type="region of interest" description="Disordered" evidence="1">
    <location>
        <begin position="44"/>
        <end position="110"/>
    </location>
</feature>
<proteinExistence type="predicted"/>
<dbReference type="OrthoDB" id="2420533at2759"/>
<evidence type="ECO:0000313" key="2">
    <source>
        <dbReference type="EMBL" id="KAF9138617.1"/>
    </source>
</evidence>
<evidence type="ECO:0000256" key="1">
    <source>
        <dbReference type="SAM" id="MobiDB-lite"/>
    </source>
</evidence>
<organism evidence="2 3">
    <name type="scientific">Linnemannia schmuckeri</name>
    <dbReference type="NCBI Taxonomy" id="64567"/>
    <lineage>
        <taxon>Eukaryota</taxon>
        <taxon>Fungi</taxon>
        <taxon>Fungi incertae sedis</taxon>
        <taxon>Mucoromycota</taxon>
        <taxon>Mortierellomycotina</taxon>
        <taxon>Mortierellomycetes</taxon>
        <taxon>Mortierellales</taxon>
        <taxon>Mortierellaceae</taxon>
        <taxon>Linnemannia</taxon>
    </lineage>
</organism>
<protein>
    <submittedName>
        <fullName evidence="2">Uncharacterized protein</fullName>
    </submittedName>
</protein>
<reference evidence="2" key="1">
    <citation type="journal article" date="2020" name="Fungal Divers.">
        <title>Resolving the Mortierellaceae phylogeny through synthesis of multi-gene phylogenetics and phylogenomics.</title>
        <authorList>
            <person name="Vandepol N."/>
            <person name="Liber J."/>
            <person name="Desiro A."/>
            <person name="Na H."/>
            <person name="Kennedy M."/>
            <person name="Barry K."/>
            <person name="Grigoriev I.V."/>
            <person name="Miller A.N."/>
            <person name="O'Donnell K."/>
            <person name="Stajich J.E."/>
            <person name="Bonito G."/>
        </authorList>
    </citation>
    <scope>NUCLEOTIDE SEQUENCE</scope>
    <source>
        <strain evidence="2">NRRL 6426</strain>
    </source>
</reference>